<accession>A0A9D1RTN5</accession>
<organism evidence="1 2">
    <name type="scientific">Candidatus Flavonifractor merdipullorum</name>
    <dbReference type="NCBI Taxonomy" id="2838590"/>
    <lineage>
        <taxon>Bacteria</taxon>
        <taxon>Bacillati</taxon>
        <taxon>Bacillota</taxon>
        <taxon>Clostridia</taxon>
        <taxon>Eubacteriales</taxon>
        <taxon>Oscillospiraceae</taxon>
        <taxon>Flavonifractor</taxon>
    </lineage>
</organism>
<dbReference type="AlphaFoldDB" id="A0A9D1RTN5"/>
<dbReference type="EMBL" id="DXGA01000070">
    <property type="protein sequence ID" value="HIW93527.1"/>
    <property type="molecule type" value="Genomic_DNA"/>
</dbReference>
<feature type="non-terminal residue" evidence="1">
    <location>
        <position position="1"/>
    </location>
</feature>
<protein>
    <submittedName>
        <fullName evidence="1">Uncharacterized protein</fullName>
    </submittedName>
</protein>
<proteinExistence type="predicted"/>
<comment type="caution">
    <text evidence="1">The sequence shown here is derived from an EMBL/GenBank/DDBJ whole genome shotgun (WGS) entry which is preliminary data.</text>
</comment>
<gene>
    <name evidence="1" type="ORF">H9868_03200</name>
</gene>
<evidence type="ECO:0000313" key="2">
    <source>
        <dbReference type="Proteomes" id="UP000824192"/>
    </source>
</evidence>
<reference evidence="1" key="1">
    <citation type="journal article" date="2021" name="PeerJ">
        <title>Extensive microbial diversity within the chicken gut microbiome revealed by metagenomics and culture.</title>
        <authorList>
            <person name="Gilroy R."/>
            <person name="Ravi A."/>
            <person name="Getino M."/>
            <person name="Pursley I."/>
            <person name="Horton D.L."/>
            <person name="Alikhan N.F."/>
            <person name="Baker D."/>
            <person name="Gharbi K."/>
            <person name="Hall N."/>
            <person name="Watson M."/>
            <person name="Adriaenssens E.M."/>
            <person name="Foster-Nyarko E."/>
            <person name="Jarju S."/>
            <person name="Secka A."/>
            <person name="Antonio M."/>
            <person name="Oren A."/>
            <person name="Chaudhuri R.R."/>
            <person name="La Ragione R."/>
            <person name="Hildebrand F."/>
            <person name="Pallen M.J."/>
        </authorList>
    </citation>
    <scope>NUCLEOTIDE SEQUENCE</scope>
    <source>
        <strain evidence="1">ChiGjej6B6-1540</strain>
    </source>
</reference>
<name>A0A9D1RTN5_9FIRM</name>
<reference evidence="1" key="2">
    <citation type="submission" date="2021-04" db="EMBL/GenBank/DDBJ databases">
        <authorList>
            <person name="Gilroy R."/>
        </authorList>
    </citation>
    <scope>NUCLEOTIDE SEQUENCE</scope>
    <source>
        <strain evidence="1">ChiGjej6B6-1540</strain>
    </source>
</reference>
<sequence length="147" mass="16479">PFSFYAKRKDLSLDWTVFFPAGAQCAPLRGGGDTPLPRTVQAAAGALWVHAVSTKKQMRSGNHFLTSSQAVDKVYFYDLCRRSLAEFRRPQTAEESQIVFSGGVYVGKHSAQPTSVRALRVRRRGLHPLEKMLAFLRSVSKFFDTLK</sequence>
<dbReference type="Proteomes" id="UP000824192">
    <property type="component" value="Unassembled WGS sequence"/>
</dbReference>
<evidence type="ECO:0000313" key="1">
    <source>
        <dbReference type="EMBL" id="HIW93527.1"/>
    </source>
</evidence>